<name>A0A8S5PAE3_9CAUD</name>
<protein>
    <submittedName>
        <fullName evidence="1">Uncharacterized protein</fullName>
    </submittedName>
</protein>
<sequence length="239" mass="27987">MAEEINESILFPIEENENVSKVQTIDVLQVVTKKWKNYFMTVFDQYRTESGREVRLKFFDSSSDFSRSPTLLSEDLEKKRKLLVGEELSVKRFNCGVLNFQHSSGKLTFRVQVFGYITGVTTDVIDKLELWQFTYDLVVDLKNFIAIKRANVYYDKKNEIIFGCLDTSLFTTNTKWIQAVMGTLKYKEPSSNDRVIMDNFTTCCILPIIRNALLEVFRPQKEEKQKENELSYHVNYGTW</sequence>
<organism evidence="1">
    <name type="scientific">Siphoviridae sp. ctmpG14</name>
    <dbReference type="NCBI Taxonomy" id="2825654"/>
    <lineage>
        <taxon>Viruses</taxon>
        <taxon>Duplodnaviria</taxon>
        <taxon>Heunggongvirae</taxon>
        <taxon>Uroviricota</taxon>
        <taxon>Caudoviricetes</taxon>
    </lineage>
</organism>
<reference evidence="1" key="1">
    <citation type="journal article" date="2021" name="Proc. Natl. Acad. Sci. U.S.A.">
        <title>A Catalog of Tens of Thousands of Viruses from Human Metagenomes Reveals Hidden Associations with Chronic Diseases.</title>
        <authorList>
            <person name="Tisza M.J."/>
            <person name="Buck C.B."/>
        </authorList>
    </citation>
    <scope>NUCLEOTIDE SEQUENCE</scope>
    <source>
        <strain evidence="1">CtmpG14</strain>
    </source>
</reference>
<accession>A0A8S5PAE3</accession>
<evidence type="ECO:0000313" key="1">
    <source>
        <dbReference type="EMBL" id="DAE04143.1"/>
    </source>
</evidence>
<proteinExistence type="predicted"/>
<dbReference type="EMBL" id="BK015384">
    <property type="protein sequence ID" value="DAE04143.1"/>
    <property type="molecule type" value="Genomic_DNA"/>
</dbReference>